<dbReference type="Pfam" id="PF23292">
    <property type="entry name" value="SAND_ULT1"/>
    <property type="match status" value="1"/>
</dbReference>
<comment type="caution">
    <text evidence="3">The sequence shown here is derived from an EMBL/GenBank/DDBJ whole genome shotgun (WGS) entry which is preliminary data.</text>
</comment>
<dbReference type="PANTHER" id="PTHR34053">
    <property type="entry name" value="PROTEIN ULTRAPETALA 1"/>
    <property type="match status" value="1"/>
</dbReference>
<feature type="domain" description="ULTRAPETALA1/2 SAND" evidence="1">
    <location>
        <begin position="60"/>
        <end position="166"/>
    </location>
</feature>
<dbReference type="GO" id="GO:0005829">
    <property type="term" value="C:cytosol"/>
    <property type="evidence" value="ECO:0007669"/>
    <property type="project" value="TreeGrafter"/>
</dbReference>
<organism evidence="3 4">
    <name type="scientific">Zingiber officinale</name>
    <name type="common">Ginger</name>
    <name type="synonym">Amomum zingiber</name>
    <dbReference type="NCBI Taxonomy" id="94328"/>
    <lineage>
        <taxon>Eukaryota</taxon>
        <taxon>Viridiplantae</taxon>
        <taxon>Streptophyta</taxon>
        <taxon>Embryophyta</taxon>
        <taxon>Tracheophyta</taxon>
        <taxon>Spermatophyta</taxon>
        <taxon>Magnoliopsida</taxon>
        <taxon>Liliopsida</taxon>
        <taxon>Zingiberales</taxon>
        <taxon>Zingiberaceae</taxon>
        <taxon>Zingiber</taxon>
    </lineage>
</organism>
<accession>A0A8J5CG90</accession>
<dbReference type="InterPro" id="IPR057011">
    <property type="entry name" value="ULT1/2_SAND"/>
</dbReference>
<proteinExistence type="predicted"/>
<dbReference type="PANTHER" id="PTHR34053:SF1">
    <property type="entry name" value="PROTEIN ULTRAPETALA 1"/>
    <property type="match status" value="1"/>
</dbReference>
<evidence type="ECO:0000313" key="4">
    <source>
        <dbReference type="Proteomes" id="UP000734854"/>
    </source>
</evidence>
<dbReference type="EMBL" id="JACMSC010000019">
    <property type="protein sequence ID" value="KAG6473931.1"/>
    <property type="molecule type" value="Genomic_DNA"/>
</dbReference>
<sequence>MNDYSKAKWFGEESFCSTNTAQQLDGVLQCIGGILRTREMATGQGREAAFLFADEELSEMSGLKKGTDFVEVLCGCTSHRYGDAVGRLRVFASGDLEISCECTPGCQEGELDDLMRFVLTGFDKLTPAAFEKHSGRETAKKWKSNVWIIVKGDKVPLSRTVLLKYYNQASKSANGSHKGSNGRLSHRDEFICCKRCEKERRFRLRNKEECRSYHDAMRNTNWECSNFAFDRITCEDEEERASRKVLRGCSRSPSCKGCTTCVCFGCDICRFSDCSCQTCLDFTSNSTS</sequence>
<evidence type="ECO:0000259" key="1">
    <source>
        <dbReference type="Pfam" id="PF23292"/>
    </source>
</evidence>
<dbReference type="InterPro" id="IPR020533">
    <property type="entry name" value="Developmental_reg_ULTRAPETALA"/>
</dbReference>
<dbReference type="InterPro" id="IPR057012">
    <property type="entry name" value="ULT1/2_Znf"/>
</dbReference>
<reference evidence="3 4" key="1">
    <citation type="submission" date="2020-08" db="EMBL/GenBank/DDBJ databases">
        <title>Plant Genome Project.</title>
        <authorList>
            <person name="Zhang R.-G."/>
        </authorList>
    </citation>
    <scope>NUCLEOTIDE SEQUENCE [LARGE SCALE GENOMIC DNA]</scope>
    <source>
        <tissue evidence="3">Rhizome</tissue>
    </source>
</reference>
<dbReference type="AlphaFoldDB" id="A0A8J5CG90"/>
<evidence type="ECO:0000259" key="2">
    <source>
        <dbReference type="Pfam" id="PF23293"/>
    </source>
</evidence>
<gene>
    <name evidence="3" type="ORF">ZIOFF_067851</name>
</gene>
<dbReference type="Pfam" id="PF23293">
    <property type="entry name" value="zf_ULT1"/>
    <property type="match status" value="1"/>
</dbReference>
<keyword evidence="4" id="KW-1185">Reference proteome</keyword>
<name>A0A8J5CG90_ZINOF</name>
<feature type="domain" description="ULTRAPETALA1/2 zinc finger" evidence="2">
    <location>
        <begin position="186"/>
        <end position="283"/>
    </location>
</feature>
<dbReference type="GO" id="GO:0005634">
    <property type="term" value="C:nucleus"/>
    <property type="evidence" value="ECO:0007669"/>
    <property type="project" value="TreeGrafter"/>
</dbReference>
<dbReference type="Proteomes" id="UP000734854">
    <property type="component" value="Unassembled WGS sequence"/>
</dbReference>
<evidence type="ECO:0000313" key="3">
    <source>
        <dbReference type="EMBL" id="KAG6473931.1"/>
    </source>
</evidence>
<protein>
    <submittedName>
        <fullName evidence="3">Uncharacterized protein</fullName>
    </submittedName>
</protein>